<dbReference type="OrthoDB" id="7392290at2"/>
<keyword evidence="2" id="KW-0812">Transmembrane</keyword>
<name>A0A6I4SN13_9SPHN</name>
<gene>
    <name evidence="3" type="ORF">GRI36_09245</name>
</gene>
<evidence type="ECO:0000313" key="3">
    <source>
        <dbReference type="EMBL" id="MXO57069.1"/>
    </source>
</evidence>
<organism evidence="3 4">
    <name type="scientific">Pontixanthobacter gangjinensis</name>
    <dbReference type="NCBI Taxonomy" id="1028742"/>
    <lineage>
        <taxon>Bacteria</taxon>
        <taxon>Pseudomonadati</taxon>
        <taxon>Pseudomonadota</taxon>
        <taxon>Alphaproteobacteria</taxon>
        <taxon>Sphingomonadales</taxon>
        <taxon>Erythrobacteraceae</taxon>
        <taxon>Pontixanthobacter</taxon>
    </lineage>
</organism>
<sequence>MQNTDLPDRQDDNNVELDNLDPPPVRSLTDDINALVDDGKTYVEAELAFQKTRLALVANRSKSGIGLVLAALAFLHLALIGLVVGGIVALIPVMGPVGAMLVVVGILLIGMAGFLFAARGKFSSVSAAFKDEG</sequence>
<keyword evidence="2" id="KW-1133">Transmembrane helix</keyword>
<reference evidence="3 4" key="1">
    <citation type="submission" date="2019-12" db="EMBL/GenBank/DDBJ databases">
        <title>Genomic-based taxomic classification of the family Erythrobacteraceae.</title>
        <authorList>
            <person name="Xu L."/>
        </authorList>
    </citation>
    <scope>NUCLEOTIDE SEQUENCE [LARGE SCALE GENOMIC DNA]</scope>
    <source>
        <strain evidence="3 4">JCM 17802</strain>
    </source>
</reference>
<dbReference type="Pfam" id="PF07332">
    <property type="entry name" value="Phage_holin_3_6"/>
    <property type="match status" value="1"/>
</dbReference>
<protein>
    <submittedName>
        <fullName evidence="3">Phage holin family protein</fullName>
    </submittedName>
</protein>
<feature type="transmembrane region" description="Helical" evidence="2">
    <location>
        <begin position="97"/>
        <end position="118"/>
    </location>
</feature>
<dbReference type="AlphaFoldDB" id="A0A6I4SN13"/>
<evidence type="ECO:0000313" key="4">
    <source>
        <dbReference type="Proteomes" id="UP000468943"/>
    </source>
</evidence>
<keyword evidence="2" id="KW-0472">Membrane</keyword>
<evidence type="ECO:0000256" key="2">
    <source>
        <dbReference type="SAM" id="Phobius"/>
    </source>
</evidence>
<dbReference type="RefSeq" id="WP_160598200.1">
    <property type="nucleotide sequence ID" value="NZ_WTYS01000001.1"/>
</dbReference>
<proteinExistence type="predicted"/>
<dbReference type="Proteomes" id="UP000468943">
    <property type="component" value="Unassembled WGS sequence"/>
</dbReference>
<dbReference type="EMBL" id="WTYS01000001">
    <property type="protein sequence ID" value="MXO57069.1"/>
    <property type="molecule type" value="Genomic_DNA"/>
</dbReference>
<dbReference type="InterPro" id="IPR009937">
    <property type="entry name" value="Phage_holin_3_6"/>
</dbReference>
<comment type="caution">
    <text evidence="3">The sequence shown here is derived from an EMBL/GenBank/DDBJ whole genome shotgun (WGS) entry which is preliminary data.</text>
</comment>
<feature type="transmembrane region" description="Helical" evidence="2">
    <location>
        <begin position="67"/>
        <end position="91"/>
    </location>
</feature>
<keyword evidence="4" id="KW-1185">Reference proteome</keyword>
<accession>A0A6I4SN13</accession>
<evidence type="ECO:0000256" key="1">
    <source>
        <dbReference type="SAM" id="MobiDB-lite"/>
    </source>
</evidence>
<feature type="compositionally biased region" description="Basic and acidic residues" evidence="1">
    <location>
        <begin position="1"/>
        <end position="12"/>
    </location>
</feature>
<feature type="region of interest" description="Disordered" evidence="1">
    <location>
        <begin position="1"/>
        <end position="24"/>
    </location>
</feature>